<accession>A0ABD2LUI4</accession>
<dbReference type="EMBL" id="JBICBT010000262">
    <property type="protein sequence ID" value="KAL3118796.1"/>
    <property type="molecule type" value="Genomic_DNA"/>
</dbReference>
<feature type="compositionally biased region" description="Basic and acidic residues" evidence="1">
    <location>
        <begin position="68"/>
        <end position="83"/>
    </location>
</feature>
<proteinExistence type="predicted"/>
<name>A0ABD2LUI4_9BILA</name>
<dbReference type="AlphaFoldDB" id="A0ABD2LUI4"/>
<reference evidence="2 3" key="1">
    <citation type="submission" date="2024-10" db="EMBL/GenBank/DDBJ databases">
        <authorList>
            <person name="Kim D."/>
        </authorList>
    </citation>
    <scope>NUCLEOTIDE SEQUENCE [LARGE SCALE GENOMIC DNA]</scope>
    <source>
        <strain evidence="2">BH-2024</strain>
    </source>
</reference>
<protein>
    <submittedName>
        <fullName evidence="2">Uncharacterized protein</fullName>
    </submittedName>
</protein>
<keyword evidence="3" id="KW-1185">Reference proteome</keyword>
<evidence type="ECO:0000256" key="1">
    <source>
        <dbReference type="SAM" id="MobiDB-lite"/>
    </source>
</evidence>
<dbReference type="Proteomes" id="UP001620626">
    <property type="component" value="Unassembled WGS sequence"/>
</dbReference>
<gene>
    <name evidence="2" type="ORF">niasHT_002633</name>
</gene>
<comment type="caution">
    <text evidence="2">The sequence shown here is derived from an EMBL/GenBank/DDBJ whole genome shotgun (WGS) entry which is preliminary data.</text>
</comment>
<feature type="compositionally biased region" description="Basic and acidic residues" evidence="1">
    <location>
        <begin position="40"/>
        <end position="60"/>
    </location>
</feature>
<evidence type="ECO:0000313" key="3">
    <source>
        <dbReference type="Proteomes" id="UP001620626"/>
    </source>
</evidence>
<feature type="region of interest" description="Disordered" evidence="1">
    <location>
        <begin position="1"/>
        <end position="83"/>
    </location>
</feature>
<evidence type="ECO:0000313" key="2">
    <source>
        <dbReference type="EMBL" id="KAL3118796.1"/>
    </source>
</evidence>
<sequence length="83" mass="9716">MNGMNERGGEKRVVRKGKGRTNLPLATATKKTGGSKGKKAKDCVNSRKEKKERQMEEGKEWRRRRQRKMTEQRERGRERDNGE</sequence>
<organism evidence="2 3">
    <name type="scientific">Heterodera trifolii</name>
    <dbReference type="NCBI Taxonomy" id="157864"/>
    <lineage>
        <taxon>Eukaryota</taxon>
        <taxon>Metazoa</taxon>
        <taxon>Ecdysozoa</taxon>
        <taxon>Nematoda</taxon>
        <taxon>Chromadorea</taxon>
        <taxon>Rhabditida</taxon>
        <taxon>Tylenchina</taxon>
        <taxon>Tylenchomorpha</taxon>
        <taxon>Tylenchoidea</taxon>
        <taxon>Heteroderidae</taxon>
        <taxon>Heteroderinae</taxon>
        <taxon>Heterodera</taxon>
    </lineage>
</organism>